<dbReference type="Proteomes" id="UP000694888">
    <property type="component" value="Unplaced"/>
</dbReference>
<keyword evidence="3" id="KW-1185">Reference proteome</keyword>
<keyword evidence="2" id="KW-0472">Membrane</keyword>
<feature type="transmembrane region" description="Helical" evidence="2">
    <location>
        <begin position="47"/>
        <end position="69"/>
    </location>
</feature>
<reference evidence="4" key="1">
    <citation type="submission" date="2025-08" db="UniProtKB">
        <authorList>
            <consortium name="RefSeq"/>
        </authorList>
    </citation>
    <scope>IDENTIFICATION</scope>
</reference>
<protein>
    <submittedName>
        <fullName evidence="4">Uncharacterized protein LOC101848262</fullName>
    </submittedName>
</protein>
<organism evidence="3 4">
    <name type="scientific">Aplysia californica</name>
    <name type="common">California sea hare</name>
    <dbReference type="NCBI Taxonomy" id="6500"/>
    <lineage>
        <taxon>Eukaryota</taxon>
        <taxon>Metazoa</taxon>
        <taxon>Spiralia</taxon>
        <taxon>Lophotrochozoa</taxon>
        <taxon>Mollusca</taxon>
        <taxon>Gastropoda</taxon>
        <taxon>Heterobranchia</taxon>
        <taxon>Euthyneura</taxon>
        <taxon>Tectipleura</taxon>
        <taxon>Aplysiida</taxon>
        <taxon>Aplysioidea</taxon>
        <taxon>Aplysiidae</taxon>
        <taxon>Aplysia</taxon>
    </lineage>
</organism>
<dbReference type="RefSeq" id="XP_005112910.2">
    <property type="nucleotide sequence ID" value="XM_005112853.2"/>
</dbReference>
<proteinExistence type="predicted"/>
<sequence length="129" mass="14358">MLVFRPLWQRIYIKVAYLTFAAIAGVAAGIAVIIFSVKLEEEQFELLWAPALPGVGGFLFHVIAIGGYLSWRNRSSDDDLDDRSEFSDRTSNIYEFSSSSKHRKDHGAKGLSKGYHRSMSGQSGKSDVL</sequence>
<keyword evidence="2" id="KW-1133">Transmembrane helix</keyword>
<gene>
    <name evidence="4" type="primary">LOC101848262</name>
</gene>
<dbReference type="GeneID" id="101848262"/>
<feature type="region of interest" description="Disordered" evidence="1">
    <location>
        <begin position="97"/>
        <end position="129"/>
    </location>
</feature>
<feature type="transmembrane region" description="Helical" evidence="2">
    <location>
        <begin position="12"/>
        <end position="35"/>
    </location>
</feature>
<evidence type="ECO:0000313" key="3">
    <source>
        <dbReference type="Proteomes" id="UP000694888"/>
    </source>
</evidence>
<evidence type="ECO:0000256" key="1">
    <source>
        <dbReference type="SAM" id="MobiDB-lite"/>
    </source>
</evidence>
<accession>A0ABM0KAJ8</accession>
<name>A0ABM0KAJ8_APLCA</name>
<evidence type="ECO:0000256" key="2">
    <source>
        <dbReference type="SAM" id="Phobius"/>
    </source>
</evidence>
<feature type="compositionally biased region" description="Polar residues" evidence="1">
    <location>
        <begin position="119"/>
        <end position="129"/>
    </location>
</feature>
<keyword evidence="2" id="KW-0812">Transmembrane</keyword>
<evidence type="ECO:0000313" key="4">
    <source>
        <dbReference type="RefSeq" id="XP_005112910.2"/>
    </source>
</evidence>